<dbReference type="Gene3D" id="3.40.630.10">
    <property type="entry name" value="Zn peptidases"/>
    <property type="match status" value="1"/>
</dbReference>
<organism evidence="6 7">
    <name type="scientific">Algoriphagus yeomjeoni</name>
    <dbReference type="NCBI Taxonomy" id="291403"/>
    <lineage>
        <taxon>Bacteria</taxon>
        <taxon>Pseudomonadati</taxon>
        <taxon>Bacteroidota</taxon>
        <taxon>Cytophagia</taxon>
        <taxon>Cytophagales</taxon>
        <taxon>Cyclobacteriaceae</taxon>
        <taxon>Algoriphagus</taxon>
    </lineage>
</organism>
<feature type="signal peptide" evidence="4">
    <location>
        <begin position="1"/>
        <end position="18"/>
    </location>
</feature>
<keyword evidence="3" id="KW-0862">Zinc</keyword>
<dbReference type="PIRSF" id="PIRSF001235">
    <property type="entry name" value="Amidase_carbamoylase"/>
    <property type="match status" value="1"/>
</dbReference>
<dbReference type="NCBIfam" id="TIGR01879">
    <property type="entry name" value="hydantase"/>
    <property type="match status" value="1"/>
</dbReference>
<feature type="domain" description="Peptidase M20 dimerisation" evidence="5">
    <location>
        <begin position="234"/>
        <end position="327"/>
    </location>
</feature>
<dbReference type="RefSeq" id="WP_111612494.1">
    <property type="nucleotide sequence ID" value="NZ_QLLK01000009.1"/>
</dbReference>
<keyword evidence="4" id="KW-0732">Signal</keyword>
<feature type="binding site" evidence="3">
    <location>
        <position position="115"/>
    </location>
    <ligand>
        <name>Zn(2+)</name>
        <dbReference type="ChEBI" id="CHEBI:29105"/>
        <label>1</label>
    </ligand>
</feature>
<feature type="chain" id="PRO_5016431207" evidence="4">
    <location>
        <begin position="19"/>
        <end position="432"/>
    </location>
</feature>
<keyword evidence="3" id="KW-0479">Metal-binding</keyword>
<dbReference type="Pfam" id="PF07687">
    <property type="entry name" value="M20_dimer"/>
    <property type="match status" value="1"/>
</dbReference>
<dbReference type="GO" id="GO:0016813">
    <property type="term" value="F:hydrolase activity, acting on carbon-nitrogen (but not peptide) bonds, in linear amidines"/>
    <property type="evidence" value="ECO:0007669"/>
    <property type="project" value="InterPro"/>
</dbReference>
<evidence type="ECO:0000259" key="5">
    <source>
        <dbReference type="Pfam" id="PF07687"/>
    </source>
</evidence>
<dbReference type="CDD" id="cd03884">
    <property type="entry name" value="M20_bAS"/>
    <property type="match status" value="1"/>
</dbReference>
<protein>
    <submittedName>
        <fullName evidence="6">N-carbamoyl-L-amino-acid hydrolase</fullName>
    </submittedName>
</protein>
<dbReference type="PROSITE" id="PS51257">
    <property type="entry name" value="PROKAR_LIPOPROTEIN"/>
    <property type="match status" value="1"/>
</dbReference>
<comment type="similarity">
    <text evidence="1">Belongs to the peptidase M20 family.</text>
</comment>
<feature type="binding site" evidence="3">
    <location>
        <position position="150"/>
    </location>
    <ligand>
        <name>Zn(2+)</name>
        <dbReference type="ChEBI" id="CHEBI:29105"/>
        <label>2</label>
    </ligand>
</feature>
<evidence type="ECO:0000256" key="4">
    <source>
        <dbReference type="SAM" id="SignalP"/>
    </source>
</evidence>
<dbReference type="Gene3D" id="3.30.70.360">
    <property type="match status" value="1"/>
</dbReference>
<feature type="binding site" evidence="3">
    <location>
        <position position="402"/>
    </location>
    <ligand>
        <name>Zn(2+)</name>
        <dbReference type="ChEBI" id="CHEBI:29105"/>
        <label>2</label>
    </ligand>
</feature>
<dbReference type="EMBL" id="QLLK01000009">
    <property type="protein sequence ID" value="RAI87061.1"/>
    <property type="molecule type" value="Genomic_DNA"/>
</dbReference>
<gene>
    <name evidence="6" type="ORF">LV83_03167</name>
</gene>
<name>A0A327P652_9BACT</name>
<dbReference type="NCBIfam" id="NF006771">
    <property type="entry name" value="PRK09290.1-5"/>
    <property type="match status" value="1"/>
</dbReference>
<dbReference type="InterPro" id="IPR011650">
    <property type="entry name" value="Peptidase_M20_dimer"/>
</dbReference>
<evidence type="ECO:0000256" key="3">
    <source>
        <dbReference type="PIRSR" id="PIRSR001235-1"/>
    </source>
</evidence>
<dbReference type="PANTHER" id="PTHR32494">
    <property type="entry name" value="ALLANTOATE DEIMINASE-RELATED"/>
    <property type="match status" value="1"/>
</dbReference>
<dbReference type="AlphaFoldDB" id="A0A327P652"/>
<dbReference type="GO" id="GO:0046872">
    <property type="term" value="F:metal ion binding"/>
    <property type="evidence" value="ECO:0007669"/>
    <property type="project" value="UniProtKB-KW"/>
</dbReference>
<dbReference type="SUPFAM" id="SSF53187">
    <property type="entry name" value="Zn-dependent exopeptidases"/>
    <property type="match status" value="1"/>
</dbReference>
<feature type="binding site" evidence="3">
    <location>
        <position position="209"/>
    </location>
    <ligand>
        <name>Zn(2+)</name>
        <dbReference type="ChEBI" id="CHEBI:29105"/>
        <label>1</label>
    </ligand>
</feature>
<dbReference type="InterPro" id="IPR002933">
    <property type="entry name" value="Peptidase_M20"/>
</dbReference>
<dbReference type="InterPro" id="IPR010158">
    <property type="entry name" value="Amidase_Cbmase"/>
</dbReference>
<keyword evidence="7" id="KW-1185">Reference proteome</keyword>
<dbReference type="Proteomes" id="UP000249610">
    <property type="component" value="Unassembled WGS sequence"/>
</dbReference>
<proteinExistence type="inferred from homology"/>
<feature type="binding site" evidence="3">
    <location>
        <position position="104"/>
    </location>
    <ligand>
        <name>Zn(2+)</name>
        <dbReference type="ChEBI" id="CHEBI:29105"/>
        <label>1</label>
    </ligand>
</feature>
<reference evidence="6 7" key="1">
    <citation type="submission" date="2018-06" db="EMBL/GenBank/DDBJ databases">
        <title>Genomic Encyclopedia of Archaeal and Bacterial Type Strains, Phase II (KMG-II): from individual species to whole genera.</title>
        <authorList>
            <person name="Goeker M."/>
        </authorList>
    </citation>
    <scope>NUCLEOTIDE SEQUENCE [LARGE SCALE GENOMIC DNA]</scope>
    <source>
        <strain evidence="6 7">DSM 23446</strain>
    </source>
</reference>
<dbReference type="SUPFAM" id="SSF55031">
    <property type="entry name" value="Bacterial exopeptidase dimerisation domain"/>
    <property type="match status" value="1"/>
</dbReference>
<evidence type="ECO:0000256" key="2">
    <source>
        <dbReference type="ARBA" id="ARBA00022801"/>
    </source>
</evidence>
<dbReference type="InterPro" id="IPR036264">
    <property type="entry name" value="Bact_exopeptidase_dim_dom"/>
</dbReference>
<evidence type="ECO:0000313" key="6">
    <source>
        <dbReference type="EMBL" id="RAI87061.1"/>
    </source>
</evidence>
<dbReference type="Pfam" id="PF01546">
    <property type="entry name" value="Peptidase_M20"/>
    <property type="match status" value="1"/>
</dbReference>
<dbReference type="PANTHER" id="PTHR32494:SF5">
    <property type="entry name" value="ALLANTOATE AMIDOHYDROLASE"/>
    <property type="match status" value="1"/>
</dbReference>
<comment type="caution">
    <text evidence="6">The sequence shown here is derived from an EMBL/GenBank/DDBJ whole genome shotgun (WGS) entry which is preliminary data.</text>
</comment>
<accession>A0A327P652</accession>
<sequence>MKYIFCLLLLSFSVSCLKAQGTHSILVNQNRLSGLIKELSTYGKNEAGGSDRVAYSPHDIAARKFLIQKLEKLGLDVSVDFSGNIIAKKAGSNPRLKPIIFGSHIDEVPNGGDYDGPVGSMGAIEVMETLLENNITTLHPLELILFTNEEGGVVGSRAIAGQLSPEALLTKSSSGLTQSEGIRAVGGNPDRIMEVKREKGDIAAFLELHIEQGGNLEKNQKQIGVVEGIVAIEWWQFTFKGMANHAGTTPMNMRKDPMLPAAKFILAVNETVKTYEGAQVGTVGKIEAFPGAGNVIPGEVTLNLELRDLSSEKIWKIYTELESKAKVFAEESGTDLKIVHQEVASKPALANPAIQKAIESSASSLGLSTMYLPSGAGHDAQEMARLGPIGMIFIPSKDGISHSPQEYSSPEDIANGANVLLQTLLRIDKELD</sequence>
<evidence type="ECO:0000313" key="7">
    <source>
        <dbReference type="Proteomes" id="UP000249610"/>
    </source>
</evidence>
<evidence type="ECO:0000256" key="1">
    <source>
        <dbReference type="ARBA" id="ARBA00006153"/>
    </source>
</evidence>
<comment type="cofactor">
    <cofactor evidence="3">
        <name>Zn(2+)</name>
        <dbReference type="ChEBI" id="CHEBI:29105"/>
    </cofactor>
    <text evidence="3">Binds 2 Zn(2+) ions per subunit.</text>
</comment>
<dbReference type="OrthoDB" id="9769665at2"/>
<keyword evidence="2 6" id="KW-0378">Hydrolase</keyword>
<feature type="binding site" evidence="3">
    <location>
        <position position="115"/>
    </location>
    <ligand>
        <name>Zn(2+)</name>
        <dbReference type="ChEBI" id="CHEBI:29105"/>
        <label>2</label>
    </ligand>
</feature>